<dbReference type="Proteomes" id="UP000010445">
    <property type="component" value="Unassembled WGS sequence"/>
</dbReference>
<gene>
    <name evidence="1" type="ORF">HMPREF9997_01586</name>
</gene>
<proteinExistence type="predicted"/>
<dbReference type="HOGENOM" id="CLU_3232315_0_0_11"/>
<name>L1MG55_9CORY</name>
<dbReference type="PATRIC" id="fig|1035195.3.peg.1428"/>
<comment type="caution">
    <text evidence="1">The sequence shown here is derived from an EMBL/GenBank/DDBJ whole genome shotgun (WGS) entry which is preliminary data.</text>
</comment>
<sequence>MTTSSEGIVDGVKDSIATLFLVRLFGPAVSSCLTNNDASCEFI</sequence>
<evidence type="ECO:0000313" key="1">
    <source>
        <dbReference type="EMBL" id="EKX89891.1"/>
    </source>
</evidence>
<organism evidence="1 2">
    <name type="scientific">Corynebacterium durum F0235</name>
    <dbReference type="NCBI Taxonomy" id="1035195"/>
    <lineage>
        <taxon>Bacteria</taxon>
        <taxon>Bacillati</taxon>
        <taxon>Actinomycetota</taxon>
        <taxon>Actinomycetes</taxon>
        <taxon>Mycobacteriales</taxon>
        <taxon>Corynebacteriaceae</taxon>
        <taxon>Corynebacterium</taxon>
    </lineage>
</organism>
<reference evidence="1 2" key="1">
    <citation type="submission" date="2012-05" db="EMBL/GenBank/DDBJ databases">
        <authorList>
            <person name="Weinstock G."/>
            <person name="Sodergren E."/>
            <person name="Lobos E.A."/>
            <person name="Fulton L."/>
            <person name="Fulton R."/>
            <person name="Courtney L."/>
            <person name="Fronick C."/>
            <person name="O'Laughlin M."/>
            <person name="Godfrey J."/>
            <person name="Wilson R.M."/>
            <person name="Miner T."/>
            <person name="Farmer C."/>
            <person name="Delehaunty K."/>
            <person name="Cordes M."/>
            <person name="Minx P."/>
            <person name="Tomlinson C."/>
            <person name="Chen J."/>
            <person name="Wollam A."/>
            <person name="Pepin K.H."/>
            <person name="Bhonagiri V."/>
            <person name="Zhang X."/>
            <person name="Suruliraj S."/>
            <person name="Warren W."/>
            <person name="Mitreva M."/>
            <person name="Mardis E.R."/>
            <person name="Wilson R.K."/>
        </authorList>
    </citation>
    <scope>NUCLEOTIDE SEQUENCE [LARGE SCALE GENOMIC DNA]</scope>
    <source>
        <strain evidence="1 2">F0235</strain>
    </source>
</reference>
<keyword evidence="2" id="KW-1185">Reference proteome</keyword>
<dbReference type="AlphaFoldDB" id="L1MG55"/>
<accession>L1MG55</accession>
<dbReference type="EMBL" id="AMEM01000019">
    <property type="protein sequence ID" value="EKX89891.1"/>
    <property type="molecule type" value="Genomic_DNA"/>
</dbReference>
<evidence type="ECO:0000313" key="2">
    <source>
        <dbReference type="Proteomes" id="UP000010445"/>
    </source>
</evidence>
<protein>
    <submittedName>
        <fullName evidence="1">Uncharacterized protein</fullName>
    </submittedName>
</protein>